<dbReference type="AlphaFoldDB" id="A0A2Z4FQ61"/>
<dbReference type="RefSeq" id="WP_111337188.1">
    <property type="nucleotide sequence ID" value="NZ_CP030032.1"/>
</dbReference>
<proteinExistence type="predicted"/>
<evidence type="ECO:0000313" key="1">
    <source>
        <dbReference type="EMBL" id="AWV91167.1"/>
    </source>
</evidence>
<accession>A0A2Z4FQ61</accession>
<name>A0A2Z4FQ61_9DELT</name>
<keyword evidence="2" id="KW-1185">Reference proteome</keyword>
<protein>
    <submittedName>
        <fullName evidence="1">Uncharacterized protein</fullName>
    </submittedName>
</protein>
<dbReference type="OrthoDB" id="5506175at2"/>
<dbReference type="EMBL" id="CP030032">
    <property type="protein sequence ID" value="AWV91167.1"/>
    <property type="molecule type" value="Genomic_DNA"/>
</dbReference>
<reference evidence="1 2" key="1">
    <citation type="submission" date="2018-06" db="EMBL/GenBank/DDBJ databases">
        <title>Lujinxingia sediminis gen. nov. sp. nov., a new facultative anaerobic member of the class Deltaproteobacteria, and proposal of Lujinxingaceae fam. nov.</title>
        <authorList>
            <person name="Guo L.-Y."/>
            <person name="Li C.-M."/>
            <person name="Wang S."/>
            <person name="Du Z.-J."/>
        </authorList>
    </citation>
    <scope>NUCLEOTIDE SEQUENCE [LARGE SCALE GENOMIC DNA]</scope>
    <source>
        <strain evidence="1 2">FA350</strain>
    </source>
</reference>
<sequence>MLASGCIPIAWVTPPIQLEASVGAAVREEARSDAQDVSAAFPMSASIMPLQAFPAMGARSFDLGAGYHLMPATSHRFNHGPHIDLALLHPVDHPGFLDWAFGDATRARVGLRLRGQAFLGGHTDAVGHGAGLQVSFEGFSFGTEDFSGCTLNGSDEPAAYRALGDDSANNEGAFCGSGFTWGETGFGLFAETSYSRIDLRDQWIFSLGVKGRLPATLGIGFIATNF</sequence>
<evidence type="ECO:0000313" key="2">
    <source>
        <dbReference type="Proteomes" id="UP000249799"/>
    </source>
</evidence>
<gene>
    <name evidence="1" type="ORF">DN745_18280</name>
</gene>
<organism evidence="1 2">
    <name type="scientific">Bradymonas sediminis</name>
    <dbReference type="NCBI Taxonomy" id="1548548"/>
    <lineage>
        <taxon>Bacteria</taxon>
        <taxon>Deltaproteobacteria</taxon>
        <taxon>Bradymonadales</taxon>
        <taxon>Bradymonadaceae</taxon>
        <taxon>Bradymonas</taxon>
    </lineage>
</organism>
<dbReference type="KEGG" id="bsed:DN745_18280"/>
<dbReference type="Proteomes" id="UP000249799">
    <property type="component" value="Chromosome"/>
</dbReference>